<reference evidence="2 3" key="1">
    <citation type="journal article" date="2021" name="Sci. Rep.">
        <title>Chromosome anchoring in Senegalese sole (Solea senegalensis) reveals sex-associated markers and genome rearrangements in flatfish.</title>
        <authorList>
            <person name="Guerrero-Cozar I."/>
            <person name="Gomez-Garrido J."/>
            <person name="Berbel C."/>
            <person name="Martinez-Blanch J.F."/>
            <person name="Alioto T."/>
            <person name="Claros M.G."/>
            <person name="Gagnaire P.A."/>
            <person name="Manchado M."/>
        </authorList>
    </citation>
    <scope>NUCLEOTIDE SEQUENCE [LARGE SCALE GENOMIC DNA]</scope>
    <source>
        <strain evidence="2">Sse05_10M</strain>
    </source>
</reference>
<dbReference type="AlphaFoldDB" id="A0AAV6RTD6"/>
<dbReference type="EMBL" id="JAGKHQ010000010">
    <property type="protein sequence ID" value="KAG7507302.1"/>
    <property type="molecule type" value="Genomic_DNA"/>
</dbReference>
<evidence type="ECO:0000313" key="2">
    <source>
        <dbReference type="EMBL" id="KAG7507302.1"/>
    </source>
</evidence>
<gene>
    <name evidence="2" type="ORF">JOB18_030629</name>
</gene>
<sequence length="116" mass="12607">MLTQLWPRGRPRNNIIVPPPFARRPGGGAIGPSKPPDEKNATSHTHTHRSCRRRGGWLGIARAACRDRSAGWRWRGLDAPTACPPSAVKSHGGTREWTETGGGGDRRTDGRHTGQS</sequence>
<accession>A0AAV6RTD6</accession>
<feature type="region of interest" description="Disordered" evidence="1">
    <location>
        <begin position="1"/>
        <end position="51"/>
    </location>
</feature>
<name>A0AAV6RTD6_SOLSE</name>
<feature type="region of interest" description="Disordered" evidence="1">
    <location>
        <begin position="77"/>
        <end position="116"/>
    </location>
</feature>
<organism evidence="2 3">
    <name type="scientific">Solea senegalensis</name>
    <name type="common">Senegalese sole</name>
    <dbReference type="NCBI Taxonomy" id="28829"/>
    <lineage>
        <taxon>Eukaryota</taxon>
        <taxon>Metazoa</taxon>
        <taxon>Chordata</taxon>
        <taxon>Craniata</taxon>
        <taxon>Vertebrata</taxon>
        <taxon>Euteleostomi</taxon>
        <taxon>Actinopterygii</taxon>
        <taxon>Neopterygii</taxon>
        <taxon>Teleostei</taxon>
        <taxon>Neoteleostei</taxon>
        <taxon>Acanthomorphata</taxon>
        <taxon>Carangaria</taxon>
        <taxon>Pleuronectiformes</taxon>
        <taxon>Pleuronectoidei</taxon>
        <taxon>Soleidae</taxon>
        <taxon>Solea</taxon>
    </lineage>
</organism>
<protein>
    <submittedName>
        <fullName evidence="2">Uncharacterized protein</fullName>
    </submittedName>
</protein>
<dbReference type="Proteomes" id="UP000693946">
    <property type="component" value="Linkage Group LG18"/>
</dbReference>
<feature type="compositionally biased region" description="Basic and acidic residues" evidence="1">
    <location>
        <begin position="93"/>
        <end position="116"/>
    </location>
</feature>
<keyword evidence="3" id="KW-1185">Reference proteome</keyword>
<comment type="caution">
    <text evidence="2">The sequence shown here is derived from an EMBL/GenBank/DDBJ whole genome shotgun (WGS) entry which is preliminary data.</text>
</comment>
<proteinExistence type="predicted"/>
<evidence type="ECO:0000256" key="1">
    <source>
        <dbReference type="SAM" id="MobiDB-lite"/>
    </source>
</evidence>
<evidence type="ECO:0000313" key="3">
    <source>
        <dbReference type="Proteomes" id="UP000693946"/>
    </source>
</evidence>